<dbReference type="PATRIC" id="fig|1231377.3.peg.2095"/>
<evidence type="ECO:0000313" key="1">
    <source>
        <dbReference type="EMBL" id="EKF50538.1"/>
    </source>
</evidence>
<accession>K2NSK6</accession>
<proteinExistence type="predicted"/>
<gene>
    <name evidence="1" type="ORF">C426_2113</name>
</gene>
<name>K2NSK6_9LACT</name>
<dbReference type="AlphaFoldDB" id="K2NSK6"/>
<dbReference type="EMBL" id="AMQS01000041">
    <property type="protein sequence ID" value="EKF50538.1"/>
    <property type="molecule type" value="Genomic_DNA"/>
</dbReference>
<protein>
    <submittedName>
        <fullName evidence="1">Uncharacterized protein</fullName>
    </submittedName>
</protein>
<organism evidence="1 2">
    <name type="scientific">Lactococcus garvieae DCC43</name>
    <dbReference type="NCBI Taxonomy" id="1231377"/>
    <lineage>
        <taxon>Bacteria</taxon>
        <taxon>Bacillati</taxon>
        <taxon>Bacillota</taxon>
        <taxon>Bacilli</taxon>
        <taxon>Lactobacillales</taxon>
        <taxon>Streptococcaceae</taxon>
        <taxon>Lactococcus</taxon>
    </lineage>
</organism>
<sequence>MENHECSWFSCYDFKKINLEFIPTGMMTNKEREKNENKS</sequence>
<evidence type="ECO:0000313" key="2">
    <source>
        <dbReference type="Proteomes" id="UP000006787"/>
    </source>
</evidence>
<dbReference type="Proteomes" id="UP000006787">
    <property type="component" value="Unassembled WGS sequence"/>
</dbReference>
<comment type="caution">
    <text evidence="1">The sequence shown here is derived from an EMBL/GenBank/DDBJ whole genome shotgun (WGS) entry which is preliminary data.</text>
</comment>
<reference evidence="1 2" key="1">
    <citation type="journal article" date="2012" name="J. Bacteriol.">
        <title>Genome Sequence of the Bacteriocin-Producing Strain Lactococcus garvieae DCC43.</title>
        <authorList>
            <person name="Gabrielsen C."/>
            <person name="Brede D.A."/>
            <person name="Hernandez P.E."/>
            <person name="Nes I.F."/>
            <person name="Diep D.B."/>
        </authorList>
    </citation>
    <scope>NUCLEOTIDE SEQUENCE [LARGE SCALE GENOMIC DNA]</scope>
    <source>
        <strain evidence="1 2">DCC43</strain>
    </source>
</reference>